<dbReference type="EMBL" id="ALJD01000004">
    <property type="protein sequence ID" value="EJN59968.1"/>
    <property type="molecule type" value="Genomic_DNA"/>
</dbReference>
<evidence type="ECO:0000313" key="3">
    <source>
        <dbReference type="Proteomes" id="UP000007813"/>
    </source>
</evidence>
<reference evidence="2 3" key="1">
    <citation type="journal article" date="2012" name="J. Bacteriol.">
        <title>Draft Genome Sequence of the Extremely Halophilic Archaeon Halogranum salarium B-1T.</title>
        <authorList>
            <person name="Kim K.K."/>
            <person name="Lee K.C."/>
            <person name="Lee J.S."/>
        </authorList>
    </citation>
    <scope>NUCLEOTIDE SEQUENCE [LARGE SCALE GENOMIC DNA]</scope>
    <source>
        <strain evidence="2 3">B-1</strain>
    </source>
</reference>
<evidence type="ECO:0000256" key="1">
    <source>
        <dbReference type="SAM" id="Phobius"/>
    </source>
</evidence>
<keyword evidence="1" id="KW-1133">Transmembrane helix</keyword>
<keyword evidence="1" id="KW-0472">Membrane</keyword>
<name>J3A3J5_9EURY</name>
<feature type="transmembrane region" description="Helical" evidence="1">
    <location>
        <begin position="30"/>
        <end position="50"/>
    </location>
</feature>
<organism evidence="2 3">
    <name type="scientific">Halogranum salarium B-1</name>
    <dbReference type="NCBI Taxonomy" id="1210908"/>
    <lineage>
        <taxon>Archaea</taxon>
        <taxon>Methanobacteriati</taxon>
        <taxon>Methanobacteriota</taxon>
        <taxon>Stenosarchaea group</taxon>
        <taxon>Halobacteria</taxon>
        <taxon>Halobacteriales</taxon>
        <taxon>Haloferacaceae</taxon>
    </lineage>
</organism>
<gene>
    <name evidence="2" type="ORF">HSB1_21260</name>
</gene>
<dbReference type="RefSeq" id="WP_009367208.1">
    <property type="nucleotide sequence ID" value="NZ_ALJD01000004.1"/>
</dbReference>
<comment type="caution">
    <text evidence="2">The sequence shown here is derived from an EMBL/GenBank/DDBJ whole genome shotgun (WGS) entry which is preliminary data.</text>
</comment>
<sequence>MPSTELSDDDVREIAREETRKAIRSELRGYAYGVVGLVVGFLGLPLLFMAASSGNLAVVAVAVVALVGFTALLLW</sequence>
<protein>
    <submittedName>
        <fullName evidence="2">Uncharacterized protein</fullName>
    </submittedName>
</protein>
<dbReference type="AlphaFoldDB" id="J3A3J5"/>
<dbReference type="Proteomes" id="UP000007813">
    <property type="component" value="Unassembled WGS sequence"/>
</dbReference>
<accession>J3A3J5</accession>
<proteinExistence type="predicted"/>
<feature type="transmembrane region" description="Helical" evidence="1">
    <location>
        <begin position="56"/>
        <end position="74"/>
    </location>
</feature>
<evidence type="ECO:0000313" key="2">
    <source>
        <dbReference type="EMBL" id="EJN59968.1"/>
    </source>
</evidence>
<keyword evidence="1" id="KW-0812">Transmembrane</keyword>